<dbReference type="InterPro" id="IPR029787">
    <property type="entry name" value="Nucleotide_cyclase"/>
</dbReference>
<dbReference type="SUPFAM" id="SSF52540">
    <property type="entry name" value="P-loop containing nucleoside triphosphate hydrolases"/>
    <property type="match status" value="1"/>
</dbReference>
<dbReference type="Gene3D" id="3.30.70.1230">
    <property type="entry name" value="Nucleotide cyclase"/>
    <property type="match status" value="1"/>
</dbReference>
<evidence type="ECO:0000256" key="2">
    <source>
        <dbReference type="ARBA" id="ARBA00022840"/>
    </source>
</evidence>
<dbReference type="InterPro" id="IPR011990">
    <property type="entry name" value="TPR-like_helical_dom_sf"/>
</dbReference>
<evidence type="ECO:0000259" key="3">
    <source>
        <dbReference type="PROSITE" id="PS50125"/>
    </source>
</evidence>
<dbReference type="Pfam" id="PF13191">
    <property type="entry name" value="AAA_16"/>
    <property type="match status" value="1"/>
</dbReference>
<dbReference type="PANTHER" id="PTHR16305">
    <property type="entry name" value="TESTICULAR SOLUBLE ADENYLYL CYCLASE"/>
    <property type="match status" value="1"/>
</dbReference>
<keyword evidence="2" id="KW-0067">ATP-binding</keyword>
<dbReference type="PROSITE" id="PS50125">
    <property type="entry name" value="GUANYLATE_CYCLASE_2"/>
    <property type="match status" value="1"/>
</dbReference>
<dbReference type="Gene3D" id="3.40.50.300">
    <property type="entry name" value="P-loop containing nucleotide triphosphate hydrolases"/>
    <property type="match status" value="1"/>
</dbReference>
<keyword evidence="1" id="KW-0547">Nucleotide-binding</keyword>
<reference evidence="4 5" key="1">
    <citation type="journal article" date="2019" name="Int. J. Syst. Evol. Microbiol.">
        <title>The Global Catalogue of Microorganisms (GCM) 10K type strain sequencing project: providing services to taxonomists for standard genome sequencing and annotation.</title>
        <authorList>
            <consortium name="The Broad Institute Genomics Platform"/>
            <consortium name="The Broad Institute Genome Sequencing Center for Infectious Disease"/>
            <person name="Wu L."/>
            <person name="Ma J."/>
        </authorList>
    </citation>
    <scope>NUCLEOTIDE SEQUENCE [LARGE SCALE GENOMIC DNA]</scope>
    <source>
        <strain evidence="4 5">JCM 7356</strain>
    </source>
</reference>
<dbReference type="InterPro" id="IPR001054">
    <property type="entry name" value="A/G_cyclase"/>
</dbReference>
<dbReference type="InterPro" id="IPR041664">
    <property type="entry name" value="AAA_16"/>
</dbReference>
<organism evidence="4 5">
    <name type="scientific">Kitasatospora cystarginea</name>
    <dbReference type="NCBI Taxonomy" id="58350"/>
    <lineage>
        <taxon>Bacteria</taxon>
        <taxon>Bacillati</taxon>
        <taxon>Actinomycetota</taxon>
        <taxon>Actinomycetes</taxon>
        <taxon>Kitasatosporales</taxon>
        <taxon>Streptomycetaceae</taxon>
        <taxon>Kitasatospora</taxon>
    </lineage>
</organism>
<sequence length="1014" mass="105482">MDCPACRCELPPDARFCPSCGSPCTPPGPAGPAEGRKLVTVLFCDLVGSTALSGALDPETLRSVTLRYFELMRRQIEAHGGTLEKFIGDAVMAVFGVPTVREDDARRALAAALGMLDALSGLNTELAATLGVRLDVRIGVNTGQVVAGSDASARQALVAGETVNIAARLEQNAGPGQILIGPDTLRAAGPTVRTESVGPLLLKGKADAVTAHRLLGLGADDPELLRRFDVRFVGRHAELAELDAALARTADGRGAQCLLVHGEAGQGKTRLLREWLERTAPLAAYGTGRCRPYGGQGSLQPLADALRGLLGEALLEGAAEALAVLSTGLLRDGTPNPSVAETCAALIRVLTALAGRRPVVLAIDDCHWAGPLLLDVLDRLAAELGPASVLLICLTRPELLESRPLAATGAIGLSGLSEQEARLLAAELVDVNAHWDGAPAGLLERAGGNPLHLEQLLAVGSETESPGELPPTVQALLGARIDTLEPAERLALDLASVVGREFTAEELAELAEGRDPVRSALPALSHRRLIEPARPAGPARPVFRFTSGLVQEVAYECMSKRARAEVHQRAAGLPSVRAAGDGAVGTHLEQAHRYRSDLGLLDGDTETLRGSAARTLARAGAQAMAGSDLSRAEDLLARAMALGRPGEPAGIPTARRLGEVRIALGRTVQGRSLLTDVLSAPADPVDHAHARLALAVLDPLAGAGRPVEAARAALPVFEAANDQLGQARARLRLAQHHQAHGRHGAADALLTRALSHAASVDGEVERAAALGAIGISLWRGPTPVPAAAVRCQALLAEHGRGRRTVRVTLNCPMAVLLALQDEPAAAREHLAEAGRLARELGYAEAEVFLPVFAALIEVLTDRQNAALELLAGAADAARRLGAGALLDTITLDSARLLLDTGQWAAAENALRPLAAKSGRPHAESVDLDGLRGRLAAAQGQAERAVRLAGCAVAEATLTDSPVVRAQAALDQAHTLRLLGRGGPAAEAAAAARAWFAAKGHQPGVRWVAAFNEEN</sequence>
<dbReference type="PANTHER" id="PTHR16305:SF28">
    <property type="entry name" value="GUANYLATE CYCLASE DOMAIN-CONTAINING PROTEIN"/>
    <property type="match status" value="1"/>
</dbReference>
<evidence type="ECO:0000256" key="1">
    <source>
        <dbReference type="ARBA" id="ARBA00022741"/>
    </source>
</evidence>
<proteinExistence type="predicted"/>
<evidence type="ECO:0000313" key="4">
    <source>
        <dbReference type="EMBL" id="GAA2238157.1"/>
    </source>
</evidence>
<keyword evidence="5" id="KW-1185">Reference proteome</keyword>
<dbReference type="CDD" id="cd07302">
    <property type="entry name" value="CHD"/>
    <property type="match status" value="1"/>
</dbReference>
<dbReference type="Pfam" id="PF00211">
    <property type="entry name" value="Guanylate_cyc"/>
    <property type="match status" value="1"/>
</dbReference>
<gene>
    <name evidence="4" type="ORF">GCM10010430_18970</name>
</gene>
<name>A0ABN3DP55_9ACTN</name>
<comment type="caution">
    <text evidence="4">The sequence shown here is derived from an EMBL/GenBank/DDBJ whole genome shotgun (WGS) entry which is preliminary data.</text>
</comment>
<dbReference type="EMBL" id="BAAATR010000006">
    <property type="protein sequence ID" value="GAA2238157.1"/>
    <property type="molecule type" value="Genomic_DNA"/>
</dbReference>
<dbReference type="SMART" id="SM00044">
    <property type="entry name" value="CYCc"/>
    <property type="match status" value="1"/>
</dbReference>
<feature type="domain" description="Guanylate cyclase" evidence="3">
    <location>
        <begin position="40"/>
        <end position="170"/>
    </location>
</feature>
<protein>
    <submittedName>
        <fullName evidence="4">Adenylate/guanylate cyclase domain-containing protein</fullName>
    </submittedName>
</protein>
<dbReference type="Proteomes" id="UP001500305">
    <property type="component" value="Unassembled WGS sequence"/>
</dbReference>
<evidence type="ECO:0000313" key="5">
    <source>
        <dbReference type="Proteomes" id="UP001500305"/>
    </source>
</evidence>
<dbReference type="RefSeq" id="WP_344635809.1">
    <property type="nucleotide sequence ID" value="NZ_BAAATR010000006.1"/>
</dbReference>
<dbReference type="InterPro" id="IPR027417">
    <property type="entry name" value="P-loop_NTPase"/>
</dbReference>
<dbReference type="SUPFAM" id="SSF48452">
    <property type="entry name" value="TPR-like"/>
    <property type="match status" value="1"/>
</dbReference>
<dbReference type="SUPFAM" id="SSF55073">
    <property type="entry name" value="Nucleotide cyclase"/>
    <property type="match status" value="1"/>
</dbReference>
<accession>A0ABN3DP55</accession>